<dbReference type="Proteomes" id="UP000030699">
    <property type="component" value="Unassembled WGS sequence"/>
</dbReference>
<dbReference type="InterPro" id="IPR008602">
    <property type="entry name" value="Duffy-antigen-binding"/>
</dbReference>
<accession>A0A024WIA2</accession>
<feature type="domain" description="Plasmodium falciparum erythrocyte membrane protein-1 N-terminal segment" evidence="2">
    <location>
        <begin position="16"/>
        <end position="50"/>
    </location>
</feature>
<dbReference type="SUPFAM" id="SSF140924">
    <property type="entry name" value="Duffy binding domain-like"/>
    <property type="match status" value="1"/>
</dbReference>
<gene>
    <name evidence="4" type="ORF">PFMALIP_05661</name>
</gene>
<evidence type="ECO:0000313" key="4">
    <source>
        <dbReference type="EMBL" id="ETW46276.1"/>
    </source>
</evidence>
<sequence>MARGRPGGGGGNDYSDAKHLFDRIGKKVHDKVHNEAIYYVSDLKGLLERAAFPKRKGYDKVRSDPCDFSYEFDTAVTSGQSYPCGNKSEKRFLDTKGAECNKSKVKGNEGNSEGACAPYRRLSLCDTNLEQIQPDQVTTTDNLLVDVCLAAKYEGESLKNYHAQYQTKYPDSNSQICTVLARSFADIGDIIRGKDLYRGNNKKDQVEKEGLEKNLQKIFGKIYEELIKKNTKNDGAQKRYKDINDPNFYKLREDWWTANRATVWKAITCNAQGNRYFRATCSNGAFSQDKCHCANADVPTNFDYVPQYLRWFEEWSEDFCTKRKYKLKDAKNKCREGQDQSGGERYCDFNGYDCKGTASGKHKYLWDYKCAGCFFSCSDFRKWIAKQKDEFEKQKKKCEKEIQQKNKPQKTSANGKFNTIYEKEFYTHLEEKYKTVDAFLNLLNKETACKHHPEVEVKGKKADHVDFTKEDVGEIFSHTEYCEPCPWCGIKPQADGTWERINDHKA</sequence>
<dbReference type="Pfam" id="PF05424">
    <property type="entry name" value="Duffy_binding"/>
    <property type="match status" value="1"/>
</dbReference>
<dbReference type="Pfam" id="PF15447">
    <property type="entry name" value="NTS"/>
    <property type="match status" value="1"/>
</dbReference>
<name>A0A024WIA2_PLAFA</name>
<reference evidence="4 5" key="2">
    <citation type="submission" date="2013-02" db="EMBL/GenBank/DDBJ databases">
        <title>The Genome Sequence of Plasmodium falciparum MaliPS096_E11.</title>
        <authorList>
            <consortium name="The Broad Institute Genome Sequencing Platform"/>
            <consortium name="The Broad Institute Genome Sequencing Center for Infectious Disease"/>
            <person name="Neafsey D."/>
            <person name="Cheeseman I."/>
            <person name="Volkman S."/>
            <person name="Adams J."/>
            <person name="Walker B."/>
            <person name="Young S.K."/>
            <person name="Zeng Q."/>
            <person name="Gargeya S."/>
            <person name="Fitzgerald M."/>
            <person name="Haas B."/>
            <person name="Abouelleil A."/>
            <person name="Alvarado L."/>
            <person name="Arachchi H.M."/>
            <person name="Berlin A.M."/>
            <person name="Chapman S.B."/>
            <person name="Dewar J."/>
            <person name="Goldberg J."/>
            <person name="Griggs A."/>
            <person name="Gujja S."/>
            <person name="Hansen M."/>
            <person name="Howarth C."/>
            <person name="Imamovic A."/>
            <person name="Larimer J."/>
            <person name="McCowan C."/>
            <person name="Murphy C."/>
            <person name="Neiman D."/>
            <person name="Pearson M."/>
            <person name="Priest M."/>
            <person name="Roberts A."/>
            <person name="Saif S."/>
            <person name="Shea T."/>
            <person name="Sisk P."/>
            <person name="Sykes S."/>
            <person name="Wortman J."/>
            <person name="Nusbaum C."/>
            <person name="Birren B."/>
        </authorList>
    </citation>
    <scope>NUCLEOTIDE SEQUENCE [LARGE SCALE GENOMIC DNA]</scope>
    <source>
        <strain evidence="4 5">MaliPS096_E11</strain>
    </source>
</reference>
<organism evidence="4 5">
    <name type="scientific">Plasmodium falciparum MaliPS096_E11</name>
    <dbReference type="NCBI Taxonomy" id="1036727"/>
    <lineage>
        <taxon>Eukaryota</taxon>
        <taxon>Sar</taxon>
        <taxon>Alveolata</taxon>
        <taxon>Apicomplexa</taxon>
        <taxon>Aconoidasida</taxon>
        <taxon>Haemosporida</taxon>
        <taxon>Plasmodiidae</taxon>
        <taxon>Plasmodium</taxon>
        <taxon>Plasmodium (Laverania)</taxon>
    </lineage>
</organism>
<dbReference type="EMBL" id="KI925637">
    <property type="protein sequence ID" value="ETW46276.1"/>
    <property type="molecule type" value="Genomic_DNA"/>
</dbReference>
<dbReference type="AlphaFoldDB" id="A0A024WIA2"/>
<dbReference type="GO" id="GO:0046789">
    <property type="term" value="F:host cell surface receptor binding"/>
    <property type="evidence" value="ECO:0007669"/>
    <property type="project" value="InterPro"/>
</dbReference>
<feature type="non-terminal residue" evidence="4">
    <location>
        <position position="506"/>
    </location>
</feature>
<dbReference type="InterPro" id="IPR042202">
    <property type="entry name" value="Duffy-ag-bd_sf"/>
</dbReference>
<dbReference type="Pfam" id="PF22672">
    <property type="entry name" value="DBL_C"/>
    <property type="match status" value="1"/>
</dbReference>
<dbReference type="FunFam" id="1.20.1310.20:FF:000001">
    <property type="entry name" value="Erythrocyte membrane protein 1, PfEMP1"/>
    <property type="match status" value="1"/>
</dbReference>
<dbReference type="InterPro" id="IPR029210">
    <property type="entry name" value="PfEMP1_NTS"/>
</dbReference>
<protein>
    <submittedName>
        <fullName evidence="4">Uncharacterized protein</fullName>
    </submittedName>
</protein>
<evidence type="ECO:0000259" key="3">
    <source>
        <dbReference type="Pfam" id="PF22672"/>
    </source>
</evidence>
<proteinExistence type="predicted"/>
<dbReference type="GO" id="GO:0016020">
    <property type="term" value="C:membrane"/>
    <property type="evidence" value="ECO:0007669"/>
    <property type="project" value="InterPro"/>
</dbReference>
<reference evidence="4 5" key="1">
    <citation type="submission" date="2013-02" db="EMBL/GenBank/DDBJ databases">
        <title>The Genome Annotation of Plasmodium falciparum MaliPS096_E11.</title>
        <authorList>
            <consortium name="The Broad Institute Genome Sequencing Platform"/>
            <consortium name="The Broad Institute Genome Sequencing Center for Infectious Disease"/>
            <person name="Neafsey D."/>
            <person name="Hoffman S."/>
            <person name="Volkman S."/>
            <person name="Rosenthal P."/>
            <person name="Walker B."/>
            <person name="Young S.K."/>
            <person name="Zeng Q."/>
            <person name="Gargeya S."/>
            <person name="Fitzgerald M."/>
            <person name="Haas B."/>
            <person name="Abouelleil A."/>
            <person name="Allen A.W."/>
            <person name="Alvarado L."/>
            <person name="Arachchi H.M."/>
            <person name="Berlin A.M."/>
            <person name="Chapman S.B."/>
            <person name="Gainer-Dewar J."/>
            <person name="Goldberg J."/>
            <person name="Griggs A."/>
            <person name="Gujja S."/>
            <person name="Hansen M."/>
            <person name="Howarth C."/>
            <person name="Imamovic A."/>
            <person name="Ireland A."/>
            <person name="Larimer J."/>
            <person name="McCowan C."/>
            <person name="Murphy C."/>
            <person name="Pearson M."/>
            <person name="Poon T.W."/>
            <person name="Priest M."/>
            <person name="Roberts A."/>
            <person name="Saif S."/>
            <person name="Shea T."/>
            <person name="Sisk P."/>
            <person name="Sykes S."/>
            <person name="Wortman J."/>
            <person name="Nusbaum C."/>
            <person name="Birren B."/>
        </authorList>
    </citation>
    <scope>NUCLEOTIDE SEQUENCE [LARGE SCALE GENOMIC DNA]</scope>
    <source>
        <strain evidence="4 5">MaliPS096_E11</strain>
    </source>
</reference>
<feature type="domain" description="Duffy-binding-like" evidence="3">
    <location>
        <begin position="314"/>
        <end position="480"/>
    </location>
</feature>
<dbReference type="Gene3D" id="1.20.58.830">
    <property type="match status" value="1"/>
</dbReference>
<evidence type="ECO:0000259" key="1">
    <source>
        <dbReference type="Pfam" id="PF05424"/>
    </source>
</evidence>
<evidence type="ECO:0000313" key="5">
    <source>
        <dbReference type="Proteomes" id="UP000030699"/>
    </source>
</evidence>
<dbReference type="InterPro" id="IPR054595">
    <property type="entry name" value="DBL_C"/>
</dbReference>
<feature type="domain" description="Duffy-antigen binding" evidence="1">
    <location>
        <begin position="114"/>
        <end position="310"/>
    </location>
</feature>
<evidence type="ECO:0000259" key="2">
    <source>
        <dbReference type="Pfam" id="PF15447"/>
    </source>
</evidence>
<dbReference type="Gene3D" id="1.20.1310.20">
    <property type="entry name" value="Duffy-antigen binding domain"/>
    <property type="match status" value="1"/>
</dbReference>